<comment type="caution">
    <text evidence="1">The sequence shown here is derived from an EMBL/GenBank/DDBJ whole genome shotgun (WGS) entry which is preliminary data.</text>
</comment>
<proteinExistence type="predicted"/>
<keyword evidence="2" id="KW-1185">Reference proteome</keyword>
<dbReference type="EMBL" id="CAKKNE010000002">
    <property type="protein sequence ID" value="CAH0369278.1"/>
    <property type="molecule type" value="Genomic_DNA"/>
</dbReference>
<gene>
    <name evidence="1" type="ORF">PECAL_2P23960</name>
</gene>
<reference evidence="1" key="1">
    <citation type="submission" date="2021-11" db="EMBL/GenBank/DDBJ databases">
        <authorList>
            <consortium name="Genoscope - CEA"/>
            <person name="William W."/>
        </authorList>
    </citation>
    <scope>NUCLEOTIDE SEQUENCE</scope>
</reference>
<evidence type="ECO:0000313" key="2">
    <source>
        <dbReference type="Proteomes" id="UP000789595"/>
    </source>
</evidence>
<dbReference type="AlphaFoldDB" id="A0A8J2SB05"/>
<feature type="non-terminal residue" evidence="1">
    <location>
        <position position="1"/>
    </location>
</feature>
<protein>
    <submittedName>
        <fullName evidence="1">Uncharacterized protein</fullName>
    </submittedName>
</protein>
<feature type="non-terminal residue" evidence="1">
    <location>
        <position position="210"/>
    </location>
</feature>
<accession>A0A8J2SB05</accession>
<name>A0A8J2SB05_9STRA</name>
<organism evidence="1 2">
    <name type="scientific">Pelagomonas calceolata</name>
    <dbReference type="NCBI Taxonomy" id="35677"/>
    <lineage>
        <taxon>Eukaryota</taxon>
        <taxon>Sar</taxon>
        <taxon>Stramenopiles</taxon>
        <taxon>Ochrophyta</taxon>
        <taxon>Pelagophyceae</taxon>
        <taxon>Pelagomonadales</taxon>
        <taxon>Pelagomonadaceae</taxon>
        <taxon>Pelagomonas</taxon>
    </lineage>
</organism>
<dbReference type="Proteomes" id="UP000789595">
    <property type="component" value="Unassembled WGS sequence"/>
</dbReference>
<evidence type="ECO:0000313" key="1">
    <source>
        <dbReference type="EMBL" id="CAH0369278.1"/>
    </source>
</evidence>
<sequence length="210" mass="24011">GVGRKDSSIDRDKIRRRLWELEKARTAIRQGDAARIVNFRHPRRGQTCFVAAIDNSIPGQHVAELTYDLDGATESLPLMTVADAFTESKSALHRIDNLQRPYKECMEPSAVRDNRHNLIRWARRSRPITKSHRSAIALQNFVRRAQACKKVARVRYAYWCNSRARRVVLLQTLTSFASLHTPAARKLLKLGMQLNVVDLQGDLPDWETIA</sequence>